<dbReference type="PANTHER" id="PTHR12756:SF11">
    <property type="entry name" value="CYTOSOLIC CARBOXYPEPTIDASE 1"/>
    <property type="match status" value="1"/>
</dbReference>
<reference evidence="8 9" key="1">
    <citation type="submission" date="2009-08" db="EMBL/GenBank/DDBJ databases">
        <title>The Genome Sequence of Spizellomyces punctatus strain DAOM BR117.</title>
        <authorList>
            <consortium name="The Broad Institute Genome Sequencing Platform"/>
            <person name="Russ C."/>
            <person name="Cuomo C."/>
            <person name="Shea T."/>
            <person name="Young S.K."/>
            <person name="Zeng Q."/>
            <person name="Koehrsen M."/>
            <person name="Haas B."/>
            <person name="Borodovsky M."/>
            <person name="Guigo R."/>
            <person name="Alvarado L."/>
            <person name="Berlin A."/>
            <person name="Bochicchio J."/>
            <person name="Borenstein D."/>
            <person name="Chapman S."/>
            <person name="Chen Z."/>
            <person name="Engels R."/>
            <person name="Freedman E."/>
            <person name="Gellesch M."/>
            <person name="Goldberg J."/>
            <person name="Griggs A."/>
            <person name="Gujja S."/>
            <person name="Heiman D."/>
            <person name="Hepburn T."/>
            <person name="Howarth C."/>
            <person name="Jen D."/>
            <person name="Larson L."/>
            <person name="Lewis B."/>
            <person name="Mehta T."/>
            <person name="Park D."/>
            <person name="Pearson M."/>
            <person name="Roberts A."/>
            <person name="Saif S."/>
            <person name="Shenoy N."/>
            <person name="Sisk P."/>
            <person name="Stolte C."/>
            <person name="Sykes S."/>
            <person name="Thomson T."/>
            <person name="Walk T."/>
            <person name="White J."/>
            <person name="Yandava C."/>
            <person name="Burger G."/>
            <person name="Gray M.W."/>
            <person name="Holland P.W.H."/>
            <person name="King N."/>
            <person name="Lang F.B.F."/>
            <person name="Roger A.J."/>
            <person name="Ruiz-Trillo I."/>
            <person name="Lander E."/>
            <person name="Nusbaum C."/>
        </authorList>
    </citation>
    <scope>NUCLEOTIDE SEQUENCE [LARGE SCALE GENOMIC DNA]</scope>
    <source>
        <strain evidence="8 9">DAOM BR117</strain>
    </source>
</reference>
<feature type="active site" description="Proton donor/acceptor" evidence="5">
    <location>
        <position position="1054"/>
    </location>
</feature>
<dbReference type="InterPro" id="IPR040626">
    <property type="entry name" value="Pepdidase_M14_N"/>
</dbReference>
<dbReference type="GO" id="GO:0008270">
    <property type="term" value="F:zinc ion binding"/>
    <property type="evidence" value="ECO:0007669"/>
    <property type="project" value="InterPro"/>
</dbReference>
<feature type="compositionally biased region" description="Polar residues" evidence="6">
    <location>
        <begin position="68"/>
        <end position="87"/>
    </location>
</feature>
<dbReference type="Pfam" id="PF18027">
    <property type="entry name" value="Pepdidase_M14_N"/>
    <property type="match status" value="1"/>
</dbReference>
<dbReference type="GeneID" id="27684086"/>
<dbReference type="Gene3D" id="2.60.40.3120">
    <property type="match status" value="1"/>
</dbReference>
<dbReference type="RefSeq" id="XP_016612675.1">
    <property type="nucleotide sequence ID" value="XM_016748681.1"/>
</dbReference>
<protein>
    <recommendedName>
        <fullName evidence="4">tubulin-glutamate carboxypeptidase</fullName>
        <ecNumber evidence="4">3.4.17.24</ecNumber>
    </recommendedName>
</protein>
<accession>A0A0L0HTH4</accession>
<evidence type="ECO:0000256" key="4">
    <source>
        <dbReference type="ARBA" id="ARBA00026108"/>
    </source>
</evidence>
<proteinExistence type="inferred from homology"/>
<dbReference type="GO" id="GO:0006508">
    <property type="term" value="P:proteolysis"/>
    <property type="evidence" value="ECO:0007669"/>
    <property type="project" value="InterPro"/>
</dbReference>
<dbReference type="PANTHER" id="PTHR12756">
    <property type="entry name" value="CYTOSOLIC CARBOXYPEPTIDASE"/>
    <property type="match status" value="1"/>
</dbReference>
<dbReference type="Gene3D" id="1.25.10.10">
    <property type="entry name" value="Leucine-rich Repeat Variant"/>
    <property type="match status" value="1"/>
</dbReference>
<sequence length="1155" mass="127741">MSPAARSPSHKKTDKMVKKTSGSKKKAHGIGSLRPKKAASMPELGECSGNIRSGRILNLPKISKSRENFSSSVSQSIPITNSTTGLSSPGCLRILEKLSELITNPWSPSHPNGLPPRPPSSTSSRSSASTKTETASVRRASDPPFTSARWKHDKRKTRSYPNVGLARRGSDGSLPELSIGRHGVRRRSGSRSGDDETGVEVGGSRLRDGSGPVDGPRSAPGTPPISADVRNKIGKQFLALKRLMDKEGVHADSPLQKTLFSKSSPNISLLVKCLRILLDVDICIIITNLLIRLTTTTDSNANNTAFMAKKGLAVALLKCLQSLHGEYLSGDIGVGPPNHHQRVDELMGNLFVLVVRVAKYDTKIPLLARLHGAVPTTIMTIRRWNERKEYGLMMHGFQALRIYATKNENNVVTIIKSNIATLMATMIKSPTSPIKLDCLLDLLTILAKSKPGAIQILSSFTIAHLISLFKNASTDAVQRAVLKLLKAIVETDEGKKAFVEDNGIAVLTEALDGVIQASESSPSQIPTGQNTIPTLLVTLLRSAVSQTDLPFLERYQYLSFPLPLAAEENGDNAEAKTDVDDDESTSLRQFCPELELHDGIPSMTPLPMGNIQVRHVQPMSGRHLVSSKCVAETEGTYKRPMNLVRKSVYDQMTRVLHPNASQNQLIYDVMDETIAAGISGNTLQFESRFESGNLQMAVKISDYEYDLLLQTDINSSPGKHNQWFYFCVQRMVPNTPYKFNIVNMSKPNSQFNQGMQPVMFSREEGCWRRVGDAIYYYKNHYAFPTQYESEYTFATLTFTITFSYAGDSCYFAYHYPYTYSDLQRSLFHLQLSSTFGERCRRQTLCRTLGGNECPLLTVTDFSPASTATNPISERVYVLLSARVHPGESNSSHIMHGLLNYLLSDAETAIDLRKRCVFKIVPMLNPDGVVNGSHRCSLAGVDLNRQWKRPDRRRAPTIWWVKRLWKFLVDEGKRVLLTCDFHGHSRRKNMFIFGCENTPGSDVENLEKTFPTLLSTLSPTFDMSLTRFDVTPSKETTARVVLWREMGILNSFTLESSYCGGDFGEKKGLQFQPADLRQAGIDFCRALRAFLDIPPWNSSSPFPTAAPLVPSVRSASASVVKTSVVVESEVGQVEAEVHLEVSAEISVGEEQGNTLA</sequence>
<dbReference type="Proteomes" id="UP000053201">
    <property type="component" value="Unassembled WGS sequence"/>
</dbReference>
<dbReference type="EMBL" id="KQ257450">
    <property type="protein sequence ID" value="KND04636.1"/>
    <property type="molecule type" value="Genomic_DNA"/>
</dbReference>
<organism evidence="8 9">
    <name type="scientific">Spizellomyces punctatus (strain DAOM BR117)</name>
    <dbReference type="NCBI Taxonomy" id="645134"/>
    <lineage>
        <taxon>Eukaryota</taxon>
        <taxon>Fungi</taxon>
        <taxon>Fungi incertae sedis</taxon>
        <taxon>Chytridiomycota</taxon>
        <taxon>Chytridiomycota incertae sedis</taxon>
        <taxon>Chytridiomycetes</taxon>
        <taxon>Spizellomycetales</taxon>
        <taxon>Spizellomycetaceae</taxon>
        <taxon>Spizellomyces</taxon>
    </lineage>
</organism>
<feature type="compositionally biased region" description="Basic residues" evidence="6">
    <location>
        <begin position="149"/>
        <end position="158"/>
    </location>
</feature>
<evidence type="ECO:0000313" key="8">
    <source>
        <dbReference type="EMBL" id="KND04636.1"/>
    </source>
</evidence>
<feature type="region of interest" description="Disordered" evidence="6">
    <location>
        <begin position="105"/>
        <end position="227"/>
    </location>
</feature>
<feature type="compositionally biased region" description="Low complexity" evidence="6">
    <location>
        <begin position="120"/>
        <end position="135"/>
    </location>
</feature>
<dbReference type="PROSITE" id="PS52035">
    <property type="entry name" value="PEPTIDASE_M14"/>
    <property type="match status" value="1"/>
</dbReference>
<dbReference type="EC" id="3.4.17.24" evidence="4"/>
<keyword evidence="9" id="KW-1185">Reference proteome</keyword>
<dbReference type="InterPro" id="IPR016024">
    <property type="entry name" value="ARM-type_fold"/>
</dbReference>
<dbReference type="InterPro" id="IPR000834">
    <property type="entry name" value="Peptidase_M14"/>
</dbReference>
<dbReference type="InterPro" id="IPR011989">
    <property type="entry name" value="ARM-like"/>
</dbReference>
<feature type="domain" description="Peptidase M14" evidence="7">
    <location>
        <begin position="815"/>
        <end position="1090"/>
    </location>
</feature>
<dbReference type="Gene3D" id="3.40.630.10">
    <property type="entry name" value="Zn peptidases"/>
    <property type="match status" value="1"/>
</dbReference>
<evidence type="ECO:0000313" key="9">
    <source>
        <dbReference type="Proteomes" id="UP000053201"/>
    </source>
</evidence>
<evidence type="ECO:0000256" key="6">
    <source>
        <dbReference type="SAM" id="MobiDB-lite"/>
    </source>
</evidence>
<dbReference type="STRING" id="645134.A0A0L0HTH4"/>
<name>A0A0L0HTH4_SPIPD</name>
<evidence type="ECO:0000256" key="1">
    <source>
        <dbReference type="ARBA" id="ARBA00001947"/>
    </source>
</evidence>
<dbReference type="SUPFAM" id="SSF53187">
    <property type="entry name" value="Zn-dependent exopeptidases"/>
    <property type="match status" value="1"/>
</dbReference>
<feature type="region of interest" description="Disordered" evidence="6">
    <location>
        <begin position="1"/>
        <end position="51"/>
    </location>
</feature>
<evidence type="ECO:0000256" key="3">
    <source>
        <dbReference type="ARBA" id="ARBA00024524"/>
    </source>
</evidence>
<dbReference type="eggNOG" id="KOG3641">
    <property type="taxonomic scope" value="Eukaryota"/>
</dbReference>
<dbReference type="AlphaFoldDB" id="A0A0L0HTH4"/>
<comment type="catalytic activity">
    <reaction evidence="3">
        <text>C-terminal L-alpha-aminoacyl-L-glutamyl-L-glutamyl-[tubulin] + H2O = C-terminal L-alpha-aminoacyl-L-glutamyl-[tubulin] + L-glutamate</text>
        <dbReference type="Rhea" id="RHEA:63792"/>
        <dbReference type="Rhea" id="RHEA-COMP:16435"/>
        <dbReference type="Rhea" id="RHEA-COMP:16436"/>
        <dbReference type="ChEBI" id="CHEBI:15377"/>
        <dbReference type="ChEBI" id="CHEBI:29985"/>
        <dbReference type="ChEBI" id="CHEBI:149555"/>
        <dbReference type="ChEBI" id="CHEBI:149556"/>
        <dbReference type="EC" id="3.4.17.24"/>
    </reaction>
    <physiologicalReaction direction="left-to-right" evidence="3">
        <dbReference type="Rhea" id="RHEA:63793"/>
    </physiologicalReaction>
</comment>
<evidence type="ECO:0000256" key="2">
    <source>
        <dbReference type="ARBA" id="ARBA00005988"/>
    </source>
</evidence>
<dbReference type="InParanoid" id="A0A0L0HTH4"/>
<dbReference type="Pfam" id="PF00246">
    <property type="entry name" value="Peptidase_M14"/>
    <property type="match status" value="1"/>
</dbReference>
<comment type="cofactor">
    <cofactor evidence="1">
        <name>Zn(2+)</name>
        <dbReference type="ChEBI" id="CHEBI:29105"/>
    </cofactor>
</comment>
<evidence type="ECO:0000259" key="7">
    <source>
        <dbReference type="PROSITE" id="PS52035"/>
    </source>
</evidence>
<feature type="region of interest" description="Disordered" evidence="6">
    <location>
        <begin position="67"/>
        <end position="89"/>
    </location>
</feature>
<dbReference type="VEuPathDB" id="FungiDB:SPPG_00353"/>
<evidence type="ECO:0000256" key="5">
    <source>
        <dbReference type="PROSITE-ProRule" id="PRU01379"/>
    </source>
</evidence>
<dbReference type="SUPFAM" id="SSF48371">
    <property type="entry name" value="ARM repeat"/>
    <property type="match status" value="1"/>
</dbReference>
<dbReference type="InterPro" id="IPR050821">
    <property type="entry name" value="Cytosolic_carboxypeptidase"/>
</dbReference>
<dbReference type="OrthoDB" id="10253041at2759"/>
<gene>
    <name evidence="8" type="ORF">SPPG_00353</name>
</gene>
<dbReference type="GO" id="GO:0004181">
    <property type="term" value="F:metallocarboxypeptidase activity"/>
    <property type="evidence" value="ECO:0007669"/>
    <property type="project" value="InterPro"/>
</dbReference>
<dbReference type="Pfam" id="PF25571">
    <property type="entry name" value="TPR_CCP1_N"/>
    <property type="match status" value="1"/>
</dbReference>
<comment type="similarity">
    <text evidence="2 5">Belongs to the peptidase M14 family.</text>
</comment>